<keyword evidence="1" id="KW-0472">Membrane</keyword>
<keyword evidence="3" id="KW-1185">Reference proteome</keyword>
<dbReference type="AlphaFoldDB" id="A0A7W8GEJ0"/>
<evidence type="ECO:0000313" key="2">
    <source>
        <dbReference type="EMBL" id="MBB5234182.1"/>
    </source>
</evidence>
<reference evidence="2 3" key="1">
    <citation type="submission" date="2020-08" db="EMBL/GenBank/DDBJ databases">
        <title>Genomic Encyclopedia of Type Strains, Phase IV (KMG-IV): sequencing the most valuable type-strain genomes for metagenomic binning, comparative biology and taxonomic classification.</title>
        <authorList>
            <person name="Goeker M."/>
        </authorList>
    </citation>
    <scope>NUCLEOTIDE SEQUENCE [LARGE SCALE GENOMIC DNA]</scope>
    <source>
        <strain evidence="2 3">DSM 101791</strain>
    </source>
</reference>
<evidence type="ECO:0000313" key="3">
    <source>
        <dbReference type="Proteomes" id="UP000525389"/>
    </source>
</evidence>
<dbReference type="Proteomes" id="UP000525389">
    <property type="component" value="Unassembled WGS sequence"/>
</dbReference>
<evidence type="ECO:0000256" key="1">
    <source>
        <dbReference type="SAM" id="Phobius"/>
    </source>
</evidence>
<feature type="transmembrane region" description="Helical" evidence="1">
    <location>
        <begin position="29"/>
        <end position="57"/>
    </location>
</feature>
<organism evidence="2 3">
    <name type="scientific">Deinococcus budaensis</name>
    <dbReference type="NCBI Taxonomy" id="1665626"/>
    <lineage>
        <taxon>Bacteria</taxon>
        <taxon>Thermotogati</taxon>
        <taxon>Deinococcota</taxon>
        <taxon>Deinococci</taxon>
        <taxon>Deinococcales</taxon>
        <taxon>Deinococcaceae</taxon>
        <taxon>Deinococcus</taxon>
    </lineage>
</organism>
<gene>
    <name evidence="2" type="ORF">HNQ09_001620</name>
</gene>
<accession>A0A7W8GEJ0</accession>
<proteinExistence type="predicted"/>
<dbReference type="RefSeq" id="WP_184027700.1">
    <property type="nucleotide sequence ID" value="NZ_JACHFN010000005.1"/>
</dbReference>
<keyword evidence="1" id="KW-0812">Transmembrane</keyword>
<keyword evidence="1" id="KW-1133">Transmembrane helix</keyword>
<dbReference type="EMBL" id="JACHFN010000005">
    <property type="protein sequence ID" value="MBB5234182.1"/>
    <property type="molecule type" value="Genomic_DNA"/>
</dbReference>
<protein>
    <submittedName>
        <fullName evidence="2">Uncharacterized protein</fullName>
    </submittedName>
</protein>
<comment type="caution">
    <text evidence="2">The sequence shown here is derived from an EMBL/GenBank/DDBJ whole genome shotgun (WGS) entry which is preliminary data.</text>
</comment>
<name>A0A7W8GEJ0_9DEIO</name>
<sequence length="76" mass="8123">MTLTILSLVLLDLMRYALALLLALSTVGLTVLIGIGYLGFVLFVVLFSGLVGGAFAVRDAPAGRCWPNDRYLGPRP</sequence>